<dbReference type="EMBL" id="CP045810">
    <property type="protein sequence ID" value="QHN38211.1"/>
    <property type="molecule type" value="Genomic_DNA"/>
</dbReference>
<feature type="transmembrane region" description="Helical" evidence="2">
    <location>
        <begin position="135"/>
        <end position="154"/>
    </location>
</feature>
<keyword evidence="2" id="KW-1133">Transmembrane helix</keyword>
<accession>A0A857MA87</accession>
<evidence type="ECO:0000313" key="3">
    <source>
        <dbReference type="EMBL" id="QHN38211.1"/>
    </source>
</evidence>
<feature type="transmembrane region" description="Helical" evidence="2">
    <location>
        <begin position="97"/>
        <end position="123"/>
    </location>
</feature>
<gene>
    <name evidence="3" type="ORF">GII30_02570</name>
</gene>
<keyword evidence="2" id="KW-0812">Transmembrane</keyword>
<evidence type="ECO:0000256" key="1">
    <source>
        <dbReference type="SAM" id="MobiDB-lite"/>
    </source>
</evidence>
<evidence type="ECO:0000256" key="2">
    <source>
        <dbReference type="SAM" id="Phobius"/>
    </source>
</evidence>
<name>A0A857MA87_9ACTN</name>
<organism evidence="3">
    <name type="scientific">Gordonia amarae</name>
    <dbReference type="NCBI Taxonomy" id="36821"/>
    <lineage>
        <taxon>Bacteria</taxon>
        <taxon>Bacillati</taxon>
        <taxon>Actinomycetota</taxon>
        <taxon>Actinomycetes</taxon>
        <taxon>Mycobacteriales</taxon>
        <taxon>Gordoniaceae</taxon>
        <taxon>Gordonia</taxon>
    </lineage>
</organism>
<protein>
    <submittedName>
        <fullName evidence="3">Uncharacterized protein</fullName>
    </submittedName>
</protein>
<dbReference type="RefSeq" id="WP_005185205.1">
    <property type="nucleotide sequence ID" value="NZ_CP045804.1"/>
</dbReference>
<sequence length="284" mass="31096">MWTDDLRERASAVADRLTVLPGALEYRWERERAGELAKGERPASARRRRSQVLSRRADRRARSGIGIGASAAGDDIVPPWWRRALSEQDAGEGLARLIAMAVLGALAAGLVGAGVAAGRGIYWLMERCSPRIGRLWWWPWATAAVVIGAVLKFLGPLTGPSLKLIPRFPMVWPDLTFGEWVASWAAWQLVIALSATAFFIRAWGWAAVPRKAVESSKQNADGTWRETPEAEKIDIGYDPSAFPVYVPPEPFDDDGVDDDEDFAGDDGAQADEVGFAPDGVEKLR</sequence>
<keyword evidence="2" id="KW-0472">Membrane</keyword>
<feature type="compositionally biased region" description="Acidic residues" evidence="1">
    <location>
        <begin position="250"/>
        <end position="264"/>
    </location>
</feature>
<proteinExistence type="predicted"/>
<feature type="region of interest" description="Disordered" evidence="1">
    <location>
        <begin position="246"/>
        <end position="284"/>
    </location>
</feature>
<reference evidence="3" key="1">
    <citation type="journal article" date="2021" name="Nat. Microbiol.">
        <title>Cocultivation of an ultrasmall environmental parasitic bacterium with lytic ability against bacteria associated with wastewater foams.</title>
        <authorList>
            <person name="Batinovic S."/>
            <person name="Rose J.J.A."/>
            <person name="Ratcliffe J."/>
            <person name="Seviour R.J."/>
            <person name="Petrovski S."/>
        </authorList>
    </citation>
    <scope>NUCLEOTIDE SEQUENCE</scope>
    <source>
        <strain evidence="3">CON44</strain>
    </source>
</reference>
<dbReference type="AlphaFoldDB" id="A0A857MA87"/>
<feature type="transmembrane region" description="Helical" evidence="2">
    <location>
        <begin position="185"/>
        <end position="208"/>
    </location>
</feature>